<protein>
    <submittedName>
        <fullName evidence="1">Uncharacterized protein</fullName>
    </submittedName>
</protein>
<reference evidence="1 2" key="1">
    <citation type="journal article" date="2021" name="BMC Genomics">
        <title>Datura genome reveals duplications of psychoactive alkaloid biosynthetic genes and high mutation rate following tissue culture.</title>
        <authorList>
            <person name="Rajewski A."/>
            <person name="Carter-House D."/>
            <person name="Stajich J."/>
            <person name="Litt A."/>
        </authorList>
    </citation>
    <scope>NUCLEOTIDE SEQUENCE [LARGE SCALE GENOMIC DNA]</scope>
    <source>
        <strain evidence="1">AR-01</strain>
    </source>
</reference>
<sequence>AGKAVPRVWQYAHVAAAPSLALRQSCYYFARLVVPRGRKVQETSGPRTAGGRKVQETSGLRTTYCLAISHCSEMDLTSVDSLQQEMDCYSRSAAARRRPMQRQLLRKTQSPVLKKFSSFSKAIKGVDT</sequence>
<evidence type="ECO:0000313" key="2">
    <source>
        <dbReference type="Proteomes" id="UP000823775"/>
    </source>
</evidence>
<comment type="caution">
    <text evidence="1">The sequence shown here is derived from an EMBL/GenBank/DDBJ whole genome shotgun (WGS) entry which is preliminary data.</text>
</comment>
<dbReference type="EMBL" id="JACEIK010000965">
    <property type="protein sequence ID" value="MCD7464450.1"/>
    <property type="molecule type" value="Genomic_DNA"/>
</dbReference>
<proteinExistence type="predicted"/>
<organism evidence="1 2">
    <name type="scientific">Datura stramonium</name>
    <name type="common">Jimsonweed</name>
    <name type="synonym">Common thornapple</name>
    <dbReference type="NCBI Taxonomy" id="4076"/>
    <lineage>
        <taxon>Eukaryota</taxon>
        <taxon>Viridiplantae</taxon>
        <taxon>Streptophyta</taxon>
        <taxon>Embryophyta</taxon>
        <taxon>Tracheophyta</taxon>
        <taxon>Spermatophyta</taxon>
        <taxon>Magnoliopsida</taxon>
        <taxon>eudicotyledons</taxon>
        <taxon>Gunneridae</taxon>
        <taxon>Pentapetalae</taxon>
        <taxon>asterids</taxon>
        <taxon>lamiids</taxon>
        <taxon>Solanales</taxon>
        <taxon>Solanaceae</taxon>
        <taxon>Solanoideae</taxon>
        <taxon>Datureae</taxon>
        <taxon>Datura</taxon>
    </lineage>
</organism>
<feature type="non-terminal residue" evidence="1">
    <location>
        <position position="1"/>
    </location>
</feature>
<keyword evidence="2" id="KW-1185">Reference proteome</keyword>
<evidence type="ECO:0000313" key="1">
    <source>
        <dbReference type="EMBL" id="MCD7464450.1"/>
    </source>
</evidence>
<name>A0ABS8SZF3_DATST</name>
<accession>A0ABS8SZF3</accession>
<gene>
    <name evidence="1" type="ORF">HAX54_052753</name>
</gene>
<dbReference type="Proteomes" id="UP000823775">
    <property type="component" value="Unassembled WGS sequence"/>
</dbReference>